<proteinExistence type="predicted"/>
<evidence type="ECO:0000313" key="3">
    <source>
        <dbReference type="Proteomes" id="UP000007881"/>
    </source>
</evidence>
<feature type="compositionally biased region" description="Pro residues" evidence="1">
    <location>
        <begin position="32"/>
        <end position="47"/>
    </location>
</feature>
<protein>
    <submittedName>
        <fullName evidence="2">Uncharacterized protein</fullName>
    </submittedName>
</protein>
<feature type="region of interest" description="Disordered" evidence="1">
    <location>
        <begin position="1"/>
        <end position="51"/>
    </location>
</feature>
<reference evidence="2 3" key="1">
    <citation type="submission" date="2012-02" db="EMBL/GenBank/DDBJ databases">
        <title>Complete genome sequence of Phycisphaera mikurensis NBRC 102666.</title>
        <authorList>
            <person name="Ankai A."/>
            <person name="Hosoyama A."/>
            <person name="Terui Y."/>
            <person name="Sekine M."/>
            <person name="Fukai R."/>
            <person name="Kato Y."/>
            <person name="Nakamura S."/>
            <person name="Yamada-Narita S."/>
            <person name="Kawakoshi A."/>
            <person name="Fukunaga Y."/>
            <person name="Yamazaki S."/>
            <person name="Fujita N."/>
        </authorList>
    </citation>
    <scope>NUCLEOTIDE SEQUENCE [LARGE SCALE GENOMIC DNA]</scope>
    <source>
        <strain evidence="3">NBRC 102666 / KCTC 22515 / FYK2301M01</strain>
        <plasmid evidence="2 3">pPSMK1</plasmid>
    </source>
</reference>
<sequence length="160" mass="17620">MKHRKTRSKAVVGQMPLPWDLASPATAAPQDSPGPPPEAPLPAPPSSPQKRWRMDWHFSSSVEVPAIRVREAGQWIRYTLQILLLLAASGCPSESRSAMVSSERPHSSTSLLACGVVQSCPEELGMARALVGRPADQHPPNWASASSRLFEQNRWTPRRR</sequence>
<dbReference type="Proteomes" id="UP000007881">
    <property type="component" value="Plasmid pPSMK1"/>
</dbReference>
<keyword evidence="3" id="KW-1185">Reference proteome</keyword>
<evidence type="ECO:0000313" key="2">
    <source>
        <dbReference type="EMBL" id="BAM05366.1"/>
    </source>
</evidence>
<dbReference type="HOGENOM" id="CLU_1650550_0_0_0"/>
<geneLocation type="plasmid" evidence="2 3">
    <name>pPSMK1</name>
</geneLocation>
<accession>I0IJC8</accession>
<dbReference type="EMBL" id="AP012339">
    <property type="protein sequence ID" value="BAM05366.1"/>
    <property type="molecule type" value="Genomic_DNA"/>
</dbReference>
<name>I0IJC8_PHYMF</name>
<dbReference type="KEGG" id="phm:PSMK_p00040"/>
<gene>
    <name evidence="2" type="ordered locus">PSMK_p00040</name>
</gene>
<dbReference type="AlphaFoldDB" id="I0IJC8"/>
<evidence type="ECO:0000256" key="1">
    <source>
        <dbReference type="SAM" id="MobiDB-lite"/>
    </source>
</evidence>
<organism evidence="2 3">
    <name type="scientific">Phycisphaera mikurensis (strain NBRC 102666 / KCTC 22515 / FYK2301M01)</name>
    <dbReference type="NCBI Taxonomy" id="1142394"/>
    <lineage>
        <taxon>Bacteria</taxon>
        <taxon>Pseudomonadati</taxon>
        <taxon>Planctomycetota</taxon>
        <taxon>Phycisphaerae</taxon>
        <taxon>Phycisphaerales</taxon>
        <taxon>Phycisphaeraceae</taxon>
        <taxon>Phycisphaera</taxon>
    </lineage>
</organism>
<keyword evidence="2" id="KW-0614">Plasmid</keyword>